<dbReference type="AlphaFoldDB" id="A0A2X2ISI8"/>
<name>A0A2X2ISI8_SPHMU</name>
<organism evidence="1 2">
    <name type="scientific">Sphingobacterium multivorum</name>
    <dbReference type="NCBI Taxonomy" id="28454"/>
    <lineage>
        <taxon>Bacteria</taxon>
        <taxon>Pseudomonadati</taxon>
        <taxon>Bacteroidota</taxon>
        <taxon>Sphingobacteriia</taxon>
        <taxon>Sphingobacteriales</taxon>
        <taxon>Sphingobacteriaceae</taxon>
        <taxon>Sphingobacterium</taxon>
    </lineage>
</organism>
<dbReference type="Proteomes" id="UP000251241">
    <property type="component" value="Unassembled WGS sequence"/>
</dbReference>
<reference evidence="1 2" key="1">
    <citation type="submission" date="2018-06" db="EMBL/GenBank/DDBJ databases">
        <authorList>
            <consortium name="Pathogen Informatics"/>
            <person name="Doyle S."/>
        </authorList>
    </citation>
    <scope>NUCLEOTIDE SEQUENCE [LARGE SCALE GENOMIC DNA]</scope>
    <source>
        <strain evidence="1 2">NCTC11343</strain>
    </source>
</reference>
<dbReference type="RefSeq" id="WP_172462357.1">
    <property type="nucleotide sequence ID" value="NZ_DAMDOH010000025.1"/>
</dbReference>
<accession>A0A2X2ISI8</accession>
<gene>
    <name evidence="1" type="ORF">NCTC11343_01792</name>
</gene>
<dbReference type="EMBL" id="UAUU01000007">
    <property type="protein sequence ID" value="SPZ85232.1"/>
    <property type="molecule type" value="Genomic_DNA"/>
</dbReference>
<sequence>MSIDWSKVEASFAGRNVSEIILQKSWAEGHKVFQRFSDGRVRTDIIDVMSTPEYQLC</sequence>
<evidence type="ECO:0000313" key="1">
    <source>
        <dbReference type="EMBL" id="SPZ85232.1"/>
    </source>
</evidence>
<proteinExistence type="predicted"/>
<evidence type="ECO:0000313" key="2">
    <source>
        <dbReference type="Proteomes" id="UP000251241"/>
    </source>
</evidence>
<protein>
    <submittedName>
        <fullName evidence="1">Uncharacterized protein</fullName>
    </submittedName>
</protein>